<dbReference type="Gene3D" id="2.40.420.20">
    <property type="match status" value="1"/>
</dbReference>
<dbReference type="GO" id="GO:0015562">
    <property type="term" value="F:efflux transmembrane transporter activity"/>
    <property type="evidence" value="ECO:0007669"/>
    <property type="project" value="TreeGrafter"/>
</dbReference>
<comment type="similarity">
    <text evidence="1">Belongs to the membrane fusion protein (MFP) (TC 8.A.1) family.</text>
</comment>
<dbReference type="PROSITE" id="PS51257">
    <property type="entry name" value="PROKAR_LIPOPROTEIN"/>
    <property type="match status" value="1"/>
</dbReference>
<keyword evidence="6" id="KW-1185">Reference proteome</keyword>
<dbReference type="RefSeq" id="WP_081153645.1">
    <property type="nucleotide sequence ID" value="NZ_LVYD01000066.1"/>
</dbReference>
<evidence type="ECO:0000313" key="5">
    <source>
        <dbReference type="EMBL" id="OQP60114.1"/>
    </source>
</evidence>
<dbReference type="GO" id="GO:1990281">
    <property type="term" value="C:efflux pump complex"/>
    <property type="evidence" value="ECO:0007669"/>
    <property type="project" value="TreeGrafter"/>
</dbReference>
<evidence type="ECO:0000259" key="4">
    <source>
        <dbReference type="Pfam" id="PF25973"/>
    </source>
</evidence>
<dbReference type="Gene3D" id="2.40.30.170">
    <property type="match status" value="1"/>
</dbReference>
<dbReference type="InterPro" id="IPR058792">
    <property type="entry name" value="Beta-barrel_RND_2"/>
</dbReference>
<evidence type="ECO:0000256" key="1">
    <source>
        <dbReference type="ARBA" id="ARBA00009477"/>
    </source>
</evidence>
<dbReference type="InterPro" id="IPR006143">
    <property type="entry name" value="RND_pump_MFP"/>
</dbReference>
<dbReference type="Proteomes" id="UP000192796">
    <property type="component" value="Unassembled WGS sequence"/>
</dbReference>
<evidence type="ECO:0000313" key="6">
    <source>
        <dbReference type="Proteomes" id="UP000192796"/>
    </source>
</evidence>
<evidence type="ECO:0000259" key="2">
    <source>
        <dbReference type="Pfam" id="PF25954"/>
    </source>
</evidence>
<dbReference type="PANTHER" id="PTHR30469">
    <property type="entry name" value="MULTIDRUG RESISTANCE PROTEIN MDTA"/>
    <property type="match status" value="1"/>
</dbReference>
<evidence type="ECO:0000259" key="3">
    <source>
        <dbReference type="Pfam" id="PF25967"/>
    </source>
</evidence>
<dbReference type="Gene3D" id="2.40.50.100">
    <property type="match status" value="1"/>
</dbReference>
<dbReference type="InterPro" id="IPR058647">
    <property type="entry name" value="BSH_CzcB-like"/>
</dbReference>
<dbReference type="Gene3D" id="1.10.287.470">
    <property type="entry name" value="Helix hairpin bin"/>
    <property type="match status" value="1"/>
</dbReference>
<feature type="domain" description="Multidrug resistance protein MdtA-like C-terminal permuted SH3" evidence="3">
    <location>
        <begin position="272"/>
        <end position="331"/>
    </location>
</feature>
<organism evidence="5 6">
    <name type="scientific">Niastella vici</name>
    <dbReference type="NCBI Taxonomy" id="1703345"/>
    <lineage>
        <taxon>Bacteria</taxon>
        <taxon>Pseudomonadati</taxon>
        <taxon>Bacteroidota</taxon>
        <taxon>Chitinophagia</taxon>
        <taxon>Chitinophagales</taxon>
        <taxon>Chitinophagaceae</taxon>
        <taxon>Niastella</taxon>
    </lineage>
</organism>
<gene>
    <name evidence="5" type="ORF">A3860_34870</name>
</gene>
<feature type="domain" description="CusB-like beta-barrel" evidence="2">
    <location>
        <begin position="191"/>
        <end position="261"/>
    </location>
</feature>
<dbReference type="EMBL" id="LVYD01000066">
    <property type="protein sequence ID" value="OQP60114.1"/>
    <property type="molecule type" value="Genomic_DNA"/>
</dbReference>
<name>A0A1V9FP23_9BACT</name>
<proteinExistence type="inferred from homology"/>
<protein>
    <submittedName>
        <fullName evidence="5">Uncharacterized protein</fullName>
    </submittedName>
</protein>
<dbReference type="Pfam" id="PF25967">
    <property type="entry name" value="RND-MFP_C"/>
    <property type="match status" value="1"/>
</dbReference>
<dbReference type="SUPFAM" id="SSF111369">
    <property type="entry name" value="HlyD-like secretion proteins"/>
    <property type="match status" value="1"/>
</dbReference>
<dbReference type="Pfam" id="PF25973">
    <property type="entry name" value="BSH_CzcB"/>
    <property type="match status" value="1"/>
</dbReference>
<reference evidence="5 6" key="1">
    <citation type="submission" date="2016-03" db="EMBL/GenBank/DDBJ databases">
        <title>Niastella vici sp. nov., isolated from farmland soil.</title>
        <authorList>
            <person name="Chen L."/>
            <person name="Wang D."/>
            <person name="Yang S."/>
            <person name="Wang G."/>
        </authorList>
    </citation>
    <scope>NUCLEOTIDE SEQUENCE [LARGE SCALE GENOMIC DNA]</scope>
    <source>
        <strain evidence="5 6">DJ57</strain>
    </source>
</reference>
<dbReference type="InterPro" id="IPR058627">
    <property type="entry name" value="MdtA-like_C"/>
</dbReference>
<dbReference type="STRING" id="1703345.A3860_34870"/>
<dbReference type="NCBIfam" id="TIGR01730">
    <property type="entry name" value="RND_mfp"/>
    <property type="match status" value="1"/>
</dbReference>
<dbReference type="AlphaFoldDB" id="A0A1V9FP23"/>
<dbReference type="Pfam" id="PF25954">
    <property type="entry name" value="Beta-barrel_RND_2"/>
    <property type="match status" value="1"/>
</dbReference>
<dbReference type="PANTHER" id="PTHR30469:SF15">
    <property type="entry name" value="HLYD FAMILY OF SECRETION PROTEINS"/>
    <property type="match status" value="1"/>
</dbReference>
<sequence length="342" mass="37077">MNLLNKTLIALTLPVWASCGHQKIEAIKSEPVTKVTVQEINAEDRPEVLHYSGTIEADNTQSLTFSVMGRVTGVYVLEGQQVHQGQLLATIETQDYANALQIAKAAEDQATDNFTRLQVLYAKGSLPERDYIAARSALLQAQANTNVAGKKLADTKLYAPFSGIISAKLIDKGATVAPGIPAFTILKTDQVYAKAPITESDISKLTIGKEVMVIIPVLNDSVKGKVTIINPQADNTSRTYNVKVRLNNGSKKLMPGMITEMLVYTGSKQQDIVIPAASIVRDADNLTYVYVATPQHKAIRRRITPSSVTADNEVVVQAGLQQGDKLIVDGQTRLEDGSSIQF</sequence>
<accession>A0A1V9FP23</accession>
<feature type="domain" description="CzcB-like barrel-sandwich hybrid" evidence="4">
    <location>
        <begin position="62"/>
        <end position="185"/>
    </location>
</feature>
<comment type="caution">
    <text evidence="5">The sequence shown here is derived from an EMBL/GenBank/DDBJ whole genome shotgun (WGS) entry which is preliminary data.</text>
</comment>
<dbReference type="OrthoDB" id="9806939at2"/>